<protein>
    <submittedName>
        <fullName evidence="3">Superinfection immunity protein</fullName>
    </submittedName>
</protein>
<dbReference type="Proteomes" id="UP000565205">
    <property type="component" value="Unassembled WGS sequence"/>
</dbReference>
<reference evidence="3 5" key="1">
    <citation type="submission" date="2020-06" db="EMBL/GenBank/DDBJ databases">
        <title>Description of novel acetic acid bacteria.</title>
        <authorList>
            <person name="Sombolestani A."/>
        </authorList>
    </citation>
    <scope>NUCLEOTIDE SEQUENCE [LARGE SCALE GENOMIC DNA]</scope>
    <source>
        <strain evidence="3 5">LMG 26838</strain>
    </source>
</reference>
<dbReference type="RefSeq" id="WP_176622092.1">
    <property type="nucleotide sequence ID" value="NZ_JABXXQ010000031.1"/>
</dbReference>
<dbReference type="EMBL" id="JACHXV010000002">
    <property type="protein sequence ID" value="MBB3172752.1"/>
    <property type="molecule type" value="Genomic_DNA"/>
</dbReference>
<feature type="transmembrane region" description="Helical" evidence="1">
    <location>
        <begin position="68"/>
        <end position="95"/>
    </location>
</feature>
<keyword evidence="1" id="KW-0472">Membrane</keyword>
<name>A0A839UZD9_9PROT</name>
<dbReference type="Proteomes" id="UP000557688">
    <property type="component" value="Unassembled WGS sequence"/>
</dbReference>
<keyword evidence="1" id="KW-0812">Transmembrane</keyword>
<evidence type="ECO:0000313" key="4">
    <source>
        <dbReference type="Proteomes" id="UP000557688"/>
    </source>
</evidence>
<evidence type="ECO:0000313" key="3">
    <source>
        <dbReference type="EMBL" id="NVN29371.1"/>
    </source>
</evidence>
<dbReference type="AlphaFoldDB" id="A0A839UZD9"/>
<organism evidence="2 4">
    <name type="scientific">Endobacter medicaginis</name>
    <dbReference type="NCBI Taxonomy" id="1181271"/>
    <lineage>
        <taxon>Bacteria</taxon>
        <taxon>Pseudomonadati</taxon>
        <taxon>Pseudomonadota</taxon>
        <taxon>Alphaproteobacteria</taxon>
        <taxon>Acetobacterales</taxon>
        <taxon>Acetobacteraceae</taxon>
        <taxon>Endobacter</taxon>
    </lineage>
</organism>
<feature type="transmembrane region" description="Helical" evidence="1">
    <location>
        <begin position="38"/>
        <end position="56"/>
    </location>
</feature>
<dbReference type="Pfam" id="PF14373">
    <property type="entry name" value="Imm_superinfect"/>
    <property type="match status" value="1"/>
</dbReference>
<proteinExistence type="predicted"/>
<evidence type="ECO:0000256" key="1">
    <source>
        <dbReference type="SAM" id="Phobius"/>
    </source>
</evidence>
<comment type="caution">
    <text evidence="2">The sequence shown here is derived from an EMBL/GenBank/DDBJ whole genome shotgun (WGS) entry which is preliminary data.</text>
</comment>
<gene>
    <name evidence="2" type="ORF">FHR90_000566</name>
    <name evidence="3" type="ORF">HUK83_03325</name>
</gene>
<keyword evidence="4" id="KW-1185">Reference proteome</keyword>
<keyword evidence="1" id="KW-1133">Transmembrane helix</keyword>
<dbReference type="InterPro" id="IPR016410">
    <property type="entry name" value="Phage_imm"/>
</dbReference>
<evidence type="ECO:0000313" key="5">
    <source>
        <dbReference type="Proteomes" id="UP000565205"/>
    </source>
</evidence>
<evidence type="ECO:0000313" key="2">
    <source>
        <dbReference type="EMBL" id="MBB3172752.1"/>
    </source>
</evidence>
<reference evidence="2 4" key="2">
    <citation type="submission" date="2020-08" db="EMBL/GenBank/DDBJ databases">
        <title>Genomic Encyclopedia of Type Strains, Phase III (KMG-III): the genomes of soil and plant-associated and newly described type strains.</title>
        <authorList>
            <person name="Whitman W."/>
        </authorList>
    </citation>
    <scope>NUCLEOTIDE SEQUENCE [LARGE SCALE GENOMIC DNA]</scope>
    <source>
        <strain evidence="2 4">CECT 8088</strain>
    </source>
</reference>
<sequence length="123" mass="13966">MDRTIITDHNGVHTEVHYHTSGPVDWATRWHQMHAPAFADWVLAALLVMWAALYVLPSLVARLRGVHAFGAVVLVNLLLGWTMLGWVVALTMALVMERRADYEMRVMAYRAWADGQTAIERRA</sequence>
<accession>A0A839UZD9</accession>
<dbReference type="EMBL" id="JABXXQ010000031">
    <property type="protein sequence ID" value="NVN29371.1"/>
    <property type="molecule type" value="Genomic_DNA"/>
</dbReference>